<dbReference type="RefSeq" id="WP_265267497.1">
    <property type="nucleotide sequence ID" value="NZ_JANFAV010000001.1"/>
</dbReference>
<dbReference type="AlphaFoldDB" id="A0AA41Z3P4"/>
<dbReference type="PANTHER" id="PTHR43179">
    <property type="entry name" value="RHAMNOSYLTRANSFERASE WBBL"/>
    <property type="match status" value="1"/>
</dbReference>
<dbReference type="EMBL" id="JANFAV010000001">
    <property type="protein sequence ID" value="MCW6533467.1"/>
    <property type="molecule type" value="Genomic_DNA"/>
</dbReference>
<evidence type="ECO:0000259" key="1">
    <source>
        <dbReference type="Pfam" id="PF00535"/>
    </source>
</evidence>
<evidence type="ECO:0000313" key="3">
    <source>
        <dbReference type="Proteomes" id="UP001165565"/>
    </source>
</evidence>
<dbReference type="InterPro" id="IPR029044">
    <property type="entry name" value="Nucleotide-diphossugar_trans"/>
</dbReference>
<reference evidence="2" key="1">
    <citation type="submission" date="2022-06" db="EMBL/GenBank/DDBJ databases">
        <title>Sphingomonas sp. nov. isolated from rhizosphere soil of tomato.</title>
        <authorList>
            <person name="Dong H."/>
            <person name="Gao R."/>
        </authorList>
    </citation>
    <scope>NUCLEOTIDE SEQUENCE</scope>
    <source>
        <strain evidence="2">MMSM24</strain>
    </source>
</reference>
<dbReference type="Pfam" id="PF00535">
    <property type="entry name" value="Glycos_transf_2"/>
    <property type="match status" value="1"/>
</dbReference>
<proteinExistence type="predicted"/>
<dbReference type="Gene3D" id="3.90.550.10">
    <property type="entry name" value="Spore Coat Polysaccharide Biosynthesis Protein SpsA, Chain A"/>
    <property type="match status" value="1"/>
</dbReference>
<sequence>MTAPPRLAIVIVNWNVRDLLRDCLAAVRDSEGLAPGEVETIVVDNDSADGSTAMVAAEFPAVRLIESGANLGFAHGCQRGYEATAAPFVMLLNPDTVVDRDAIATMLATIANDPAIGILGARLRNSDGSFQRASGGAFPTLANLAWNYLFLGHLLPRRWAPPAVYLDDDPPGIRPIDWVSGASLTFRRAAVGPRIFHPAFFMFGEDMEVCRRVRDAGWKVLYSARQSITHHHGQSFSRQTSLEVLATVYKGPRFFFRQGRGPLARLCYDAILFTGYASRWAIFSLLAAVRPGSGHAEMARFSRRYLGAMIKTMFREPPLHNRREQNDEQGCKTNIGHRWRRIPRLSSLRQADRPRA</sequence>
<dbReference type="InterPro" id="IPR001173">
    <property type="entry name" value="Glyco_trans_2-like"/>
</dbReference>
<comment type="caution">
    <text evidence="2">The sequence shown here is derived from an EMBL/GenBank/DDBJ whole genome shotgun (WGS) entry which is preliminary data.</text>
</comment>
<evidence type="ECO:0000313" key="2">
    <source>
        <dbReference type="EMBL" id="MCW6533467.1"/>
    </source>
</evidence>
<dbReference type="Proteomes" id="UP001165565">
    <property type="component" value="Unassembled WGS sequence"/>
</dbReference>
<protein>
    <submittedName>
        <fullName evidence="2">Glycosyltransferase family 2 protein</fullName>
    </submittedName>
</protein>
<name>A0AA41Z3P4_9SPHN</name>
<accession>A0AA41Z3P4</accession>
<dbReference type="CDD" id="cd04186">
    <property type="entry name" value="GT_2_like_c"/>
    <property type="match status" value="1"/>
</dbReference>
<dbReference type="SUPFAM" id="SSF53448">
    <property type="entry name" value="Nucleotide-diphospho-sugar transferases"/>
    <property type="match status" value="1"/>
</dbReference>
<gene>
    <name evidence="2" type="ORF">NEE01_01575</name>
</gene>
<organism evidence="2 3">
    <name type="scientific">Sphingomonas lycopersici</name>
    <dbReference type="NCBI Taxonomy" id="2951807"/>
    <lineage>
        <taxon>Bacteria</taxon>
        <taxon>Pseudomonadati</taxon>
        <taxon>Pseudomonadota</taxon>
        <taxon>Alphaproteobacteria</taxon>
        <taxon>Sphingomonadales</taxon>
        <taxon>Sphingomonadaceae</taxon>
        <taxon>Sphingomonas</taxon>
    </lineage>
</organism>
<dbReference type="PANTHER" id="PTHR43179:SF7">
    <property type="entry name" value="RHAMNOSYLTRANSFERASE WBBL"/>
    <property type="match status" value="1"/>
</dbReference>
<keyword evidence="3" id="KW-1185">Reference proteome</keyword>
<feature type="domain" description="Glycosyltransferase 2-like" evidence="1">
    <location>
        <begin position="9"/>
        <end position="138"/>
    </location>
</feature>